<dbReference type="InterPro" id="IPR036148">
    <property type="entry name" value="MmgE/PrpD_sf"/>
</dbReference>
<dbReference type="HOGENOM" id="CLU_026574_3_1_4"/>
<dbReference type="PANTHER" id="PTHR16943">
    <property type="entry name" value="2-METHYLCITRATE DEHYDRATASE-RELATED"/>
    <property type="match status" value="1"/>
</dbReference>
<dbReference type="AlphaFoldDB" id="A0A0C6P320"/>
<comment type="similarity">
    <text evidence="1">Belongs to the PrpD family.</text>
</comment>
<dbReference type="Proteomes" id="UP000007564">
    <property type="component" value="Chromosome"/>
</dbReference>
<organism evidence="4 5">
    <name type="scientific">Bordetella bronchiseptica 253</name>
    <dbReference type="NCBI Taxonomy" id="568707"/>
    <lineage>
        <taxon>Bacteria</taxon>
        <taxon>Pseudomonadati</taxon>
        <taxon>Pseudomonadota</taxon>
        <taxon>Betaproteobacteria</taxon>
        <taxon>Burkholderiales</taxon>
        <taxon>Alcaligenaceae</taxon>
        <taxon>Bordetella</taxon>
    </lineage>
</organism>
<dbReference type="InterPro" id="IPR042188">
    <property type="entry name" value="MmgE/PrpD_sf_2"/>
</dbReference>
<dbReference type="Gene3D" id="1.10.4100.10">
    <property type="entry name" value="2-methylcitrate dehydratase PrpD"/>
    <property type="match status" value="1"/>
</dbReference>
<dbReference type="EMBL" id="HE965806">
    <property type="protein sequence ID" value="CCJ53808.1"/>
    <property type="molecule type" value="Genomic_DNA"/>
</dbReference>
<dbReference type="InterPro" id="IPR045336">
    <property type="entry name" value="MmgE_PrpD_N"/>
</dbReference>
<feature type="domain" description="MmgE/PrpD C-terminal" evidence="3">
    <location>
        <begin position="265"/>
        <end position="428"/>
    </location>
</feature>
<evidence type="ECO:0000313" key="5">
    <source>
        <dbReference type="Proteomes" id="UP000007564"/>
    </source>
</evidence>
<evidence type="ECO:0000259" key="2">
    <source>
        <dbReference type="Pfam" id="PF03972"/>
    </source>
</evidence>
<dbReference type="KEGG" id="bbh:BN112_1891"/>
<dbReference type="GO" id="GO:0016829">
    <property type="term" value="F:lyase activity"/>
    <property type="evidence" value="ECO:0007669"/>
    <property type="project" value="InterPro"/>
</dbReference>
<accession>A0A0C6P320</accession>
<dbReference type="Gene3D" id="3.30.1330.120">
    <property type="entry name" value="2-methylcitrate dehydratase PrpD"/>
    <property type="match status" value="1"/>
</dbReference>
<sequence>MNITQEIAKRVVQTSIRDLPADAVGYSETLAMSALGAMAAGHRSAGGREIVDYVKSAGGAAQATVLGHGLKTSMEMAGLANGTFAHATEYEDDSFPEAVSSYTLFPAIFAVAEHAQASGARVVEAFAAGYEAQARIGLACRQARRNGFMVLSLAGSIGCAASAAKLLGLDERQTTMALSLAASQGAGIGYQTGSMAHIVEMGFAARNGIAAALMAAQGMTGQPDVLEAPRGLMNMITGDQVEAPAAIIEHWGRPYRLMEIGIKSYPCCYHLQRIIETTVDLRHAEGLAAADIEEISVEVNAFFPTVVQHMEPHDEIEAQFSLPHVLAIAMLEDQVVPAGFSQARIDDAAFQAFRRKVKQVVREDWGWTPTGWTPRITYRLADGRVIVREPEQARGQPPALLTFDQCVPKYLGCVQGIYPEQQVERSIALLRGLAGLDSVAELMRCLATPA</sequence>
<name>A0A0C6P320_BORBO</name>
<feature type="domain" description="MmgE/PrpD N-terminal" evidence="2">
    <location>
        <begin position="5"/>
        <end position="239"/>
    </location>
</feature>
<dbReference type="SUPFAM" id="SSF103378">
    <property type="entry name" value="2-methylcitrate dehydratase PrpD"/>
    <property type="match status" value="1"/>
</dbReference>
<dbReference type="Pfam" id="PF19305">
    <property type="entry name" value="MmgE_PrpD_C"/>
    <property type="match status" value="1"/>
</dbReference>
<proteinExistence type="inferred from homology"/>
<protein>
    <recommendedName>
        <fullName evidence="6">MmgE/PrpD family protein</fullName>
    </recommendedName>
</protein>
<dbReference type="InterPro" id="IPR005656">
    <property type="entry name" value="MmgE_PrpD"/>
</dbReference>
<gene>
    <name evidence="4" type="ORF">BN112_1891</name>
</gene>
<evidence type="ECO:0000259" key="3">
    <source>
        <dbReference type="Pfam" id="PF19305"/>
    </source>
</evidence>
<dbReference type="InterPro" id="IPR045337">
    <property type="entry name" value="MmgE_PrpD_C"/>
</dbReference>
<reference evidence="4 5" key="1">
    <citation type="journal article" date="2012" name="BMC Genomics">
        <title>Comparative genomics of the classical Bordetella subspecies: the evolution and exchange of virulence-associated diversity amongst closely related pathogens.</title>
        <authorList>
            <person name="Park J."/>
            <person name="Zhang Y."/>
            <person name="Buboltz A.M."/>
            <person name="Zhang X."/>
            <person name="Schuster S.C."/>
            <person name="Ahuja U."/>
            <person name="Liu M."/>
            <person name="Miller J.F."/>
            <person name="Sebaihia M."/>
            <person name="Bentley S.D."/>
            <person name="Parkhill J."/>
            <person name="Harvill E.T."/>
        </authorList>
    </citation>
    <scope>NUCLEOTIDE SEQUENCE [LARGE SCALE GENOMIC DNA]</scope>
    <source>
        <strain evidence="4 5">253</strain>
    </source>
</reference>
<dbReference type="OrthoDB" id="9791416at2"/>
<evidence type="ECO:0008006" key="6">
    <source>
        <dbReference type="Google" id="ProtNLM"/>
    </source>
</evidence>
<dbReference type="RefSeq" id="WP_003809783.1">
    <property type="nucleotide sequence ID" value="NC_019382.1"/>
</dbReference>
<dbReference type="GeneID" id="56479753"/>
<dbReference type="PANTHER" id="PTHR16943:SF8">
    <property type="entry name" value="2-METHYLCITRATE DEHYDRATASE"/>
    <property type="match status" value="1"/>
</dbReference>
<dbReference type="Pfam" id="PF03972">
    <property type="entry name" value="MmgE_PrpD_N"/>
    <property type="match status" value="1"/>
</dbReference>
<evidence type="ECO:0000256" key="1">
    <source>
        <dbReference type="ARBA" id="ARBA00006174"/>
    </source>
</evidence>
<evidence type="ECO:0000313" key="4">
    <source>
        <dbReference type="EMBL" id="CCJ53808.1"/>
    </source>
</evidence>
<dbReference type="InterPro" id="IPR042183">
    <property type="entry name" value="MmgE/PrpD_sf_1"/>
</dbReference>